<dbReference type="RefSeq" id="WP_163695863.1">
    <property type="nucleotide sequence ID" value="NZ_QXHD01000003.1"/>
</dbReference>
<organism evidence="1 2">
    <name type="scientific">Adonisia turfae CCMR0081</name>
    <dbReference type="NCBI Taxonomy" id="2292702"/>
    <lineage>
        <taxon>Bacteria</taxon>
        <taxon>Bacillati</taxon>
        <taxon>Cyanobacteriota</taxon>
        <taxon>Adonisia</taxon>
        <taxon>Adonisia turfae</taxon>
    </lineage>
</organism>
<evidence type="ECO:0000313" key="2">
    <source>
        <dbReference type="Proteomes" id="UP000481033"/>
    </source>
</evidence>
<accession>A0A6M0REZ1</accession>
<proteinExistence type="predicted"/>
<keyword evidence="2" id="KW-1185">Reference proteome</keyword>
<comment type="caution">
    <text evidence="1">The sequence shown here is derived from an EMBL/GenBank/DDBJ whole genome shotgun (WGS) entry which is preliminary data.</text>
</comment>
<gene>
    <name evidence="1" type="ORF">DXZ20_01120</name>
</gene>
<protein>
    <submittedName>
        <fullName evidence="1">Uncharacterized protein</fullName>
    </submittedName>
</protein>
<reference evidence="1 2" key="1">
    <citation type="journal article" date="2020" name="Microb. Ecol.">
        <title>Ecogenomics of the Marine Benthic Filamentous Cyanobacterium Adonisia.</title>
        <authorList>
            <person name="Walter J.M."/>
            <person name="Coutinho F.H."/>
            <person name="Leomil L."/>
            <person name="Hargreaves P.I."/>
            <person name="Campeao M.E."/>
            <person name="Vieira V.V."/>
            <person name="Silva B.S."/>
            <person name="Fistarol G.O."/>
            <person name="Salomon P.S."/>
            <person name="Sawabe T."/>
            <person name="Mino S."/>
            <person name="Hosokawa M."/>
            <person name="Miyashita H."/>
            <person name="Maruyama F."/>
            <person name="van Verk M.C."/>
            <person name="Dutilh B.E."/>
            <person name="Thompson C.C."/>
            <person name="Thompson F.L."/>
        </authorList>
    </citation>
    <scope>NUCLEOTIDE SEQUENCE [LARGE SCALE GENOMIC DNA]</scope>
    <source>
        <strain evidence="1 2">CCMR0081</strain>
    </source>
</reference>
<dbReference type="Proteomes" id="UP000481033">
    <property type="component" value="Unassembled WGS sequence"/>
</dbReference>
<sequence>MNNAKSLEAMKLPELKKRVWNAWTRFNQASGVVTQPQNYVQDVKQFGDRRYKVTWIKALAHFSAQASYESCLDAYMLVLNSFNFTPDRWDYEYRHEILDAFLMYPDGLELIKTGLEQLLEFTPQEQDEAHGFFELVEERGTQPGRDRLPIGFKRTLASTYSAA</sequence>
<dbReference type="AlphaFoldDB" id="A0A6M0REZ1"/>
<name>A0A6M0REZ1_9CYAN</name>
<dbReference type="EMBL" id="QXHD01000003">
    <property type="protein sequence ID" value="NEZ54322.1"/>
    <property type="molecule type" value="Genomic_DNA"/>
</dbReference>
<evidence type="ECO:0000313" key="1">
    <source>
        <dbReference type="EMBL" id="NEZ54322.1"/>
    </source>
</evidence>